<keyword evidence="3" id="KW-1185">Reference proteome</keyword>
<name>A0ABY4D0J2_9BACT</name>
<accession>A0ABY4D0J2</accession>
<reference evidence="2 3" key="1">
    <citation type="submission" date="2022-03" db="EMBL/GenBank/DDBJ databases">
        <title>Hymenobactersp. isolated from the air.</title>
        <authorList>
            <person name="Won M."/>
            <person name="Kwon S.-W."/>
        </authorList>
    </citation>
    <scope>NUCLEOTIDE SEQUENCE [LARGE SCALE GENOMIC DNA]</scope>
    <source>
        <strain evidence="2 3">KACC 21982</strain>
    </source>
</reference>
<keyword evidence="1" id="KW-0732">Signal</keyword>
<dbReference type="SUPFAM" id="SSF101898">
    <property type="entry name" value="NHL repeat"/>
    <property type="match status" value="1"/>
</dbReference>
<sequence>MRISTFSFFPLTIKCLFFALALVLSLGAVAQPTAPTWQSAVALDGLSANVSSAAFDASGNLYISRRFSGTLSLSGTTYTSNNGSADVVVLKYAPNGTLQWARLIDSPGNDEVTDLALDAAGNVYVTGIFTGSVTLAPNISLTWNGHTNGQCFIACFSTQGIPQWVQQSTDFARASRLAVHSNGQLSFVGAFFISQSLTIGGMSLSSNADATAYIGRMSAATGAMQSLAQLFSYTAIGSSPLTITYPRLALSPNGDAYVSIAFPPVTTLDFPNFRPVARGNYDLVVAKYNPQNGFEWAQSIGGAGNDYDAGLAIDASGSLYMVGNYDAPATFGTATVLAHTGGTDAYLAKYSPQGGLQWAERMGGSGDDVWRGVALDGTGTVYTMGSFSTTVQFGPSTLTSAGNTDVAVASYSPAGQFRWVQQAGGPGSESAATLGFEANGGAYVRGQFSSTCTFNSTVLSTPLAAENFIARLGSLPLSRRAPVATAMAIYPNPASAWVSLPALPAQTRVHLIDAQGRVARTSVVSGSAHVSVLGLVPGLYTLRVIDVQGRQYTGRVMVK</sequence>
<dbReference type="InterPro" id="IPR011042">
    <property type="entry name" value="6-blade_b-propeller_TolB-like"/>
</dbReference>
<gene>
    <name evidence="2" type="ORF">MTX78_15160</name>
</gene>
<dbReference type="Gene3D" id="2.120.10.30">
    <property type="entry name" value="TolB, C-terminal domain"/>
    <property type="match status" value="1"/>
</dbReference>
<feature type="chain" id="PRO_5046682212" evidence="1">
    <location>
        <begin position="31"/>
        <end position="559"/>
    </location>
</feature>
<protein>
    <submittedName>
        <fullName evidence="2">T9SS type A sorting domain-containing protein</fullName>
    </submittedName>
</protein>
<evidence type="ECO:0000313" key="3">
    <source>
        <dbReference type="Proteomes" id="UP000831113"/>
    </source>
</evidence>
<dbReference type="RefSeq" id="WP_243796006.1">
    <property type="nucleotide sequence ID" value="NZ_CP094669.1"/>
</dbReference>
<evidence type="ECO:0000313" key="2">
    <source>
        <dbReference type="EMBL" id="UOG73463.1"/>
    </source>
</evidence>
<dbReference type="PANTHER" id="PTHR35580">
    <property type="entry name" value="CELL SURFACE GLYCOPROTEIN (S-LAYER PROTEIN)-LIKE PROTEIN"/>
    <property type="match status" value="1"/>
</dbReference>
<dbReference type="Proteomes" id="UP000831113">
    <property type="component" value="Chromosome"/>
</dbReference>
<evidence type="ECO:0000256" key="1">
    <source>
        <dbReference type="SAM" id="SignalP"/>
    </source>
</evidence>
<feature type="signal peptide" evidence="1">
    <location>
        <begin position="1"/>
        <end position="30"/>
    </location>
</feature>
<organism evidence="2 3">
    <name type="scientific">Hymenobacter tibetensis</name>
    <dbReference type="NCBI Taxonomy" id="497967"/>
    <lineage>
        <taxon>Bacteria</taxon>
        <taxon>Pseudomonadati</taxon>
        <taxon>Bacteroidota</taxon>
        <taxon>Cytophagia</taxon>
        <taxon>Cytophagales</taxon>
        <taxon>Hymenobacteraceae</taxon>
        <taxon>Hymenobacter</taxon>
    </lineage>
</organism>
<dbReference type="PANTHER" id="PTHR35580:SF1">
    <property type="entry name" value="PHYTASE-LIKE DOMAIN-CONTAINING PROTEIN"/>
    <property type="match status" value="1"/>
</dbReference>
<dbReference type="EMBL" id="CP094669">
    <property type="protein sequence ID" value="UOG73463.1"/>
    <property type="molecule type" value="Genomic_DNA"/>
</dbReference>
<dbReference type="NCBIfam" id="TIGR04183">
    <property type="entry name" value="Por_Secre_tail"/>
    <property type="match status" value="1"/>
</dbReference>
<dbReference type="InterPro" id="IPR026444">
    <property type="entry name" value="Secre_tail"/>
</dbReference>
<dbReference type="InterPro" id="IPR052918">
    <property type="entry name" value="Motility_Chemotaxis_Reg"/>
</dbReference>
<proteinExistence type="predicted"/>